<accession>Q4V5G7</accession>
<dbReference type="HOGENOM" id="CLU_1564528_0_0_1"/>
<evidence type="ECO:0000313" key="2">
    <source>
        <dbReference type="EMBL" id="AAY55105.2"/>
    </source>
</evidence>
<dbReference type="Bgee" id="FBgn0037812">
    <property type="expression patterns" value="Expressed in testis and 19 other cell types or tissues"/>
</dbReference>
<feature type="compositionally biased region" description="Basic residues" evidence="1">
    <location>
        <begin position="93"/>
        <end position="106"/>
    </location>
</feature>
<dbReference type="VEuPathDB" id="VectorBase:FBgn0037812"/>
<evidence type="ECO:0000256" key="1">
    <source>
        <dbReference type="SAM" id="MobiDB-lite"/>
    </source>
</evidence>
<proteinExistence type="evidence at transcript level"/>
<dbReference type="EMBL" id="BT022689">
    <property type="protein sequence ID" value="AAY55105.2"/>
    <property type="molecule type" value="mRNA"/>
</dbReference>
<name>Q4V5G7_DROME</name>
<dbReference type="AlphaFoldDB" id="Q4V5G7"/>
<accession>Q9VGZ7</accession>
<dbReference type="UCSC" id="CG18545-RA">
    <property type="organism name" value="d. melanogaster"/>
</dbReference>
<feature type="non-terminal residue" evidence="2">
    <location>
        <position position="1"/>
    </location>
</feature>
<dbReference type="OrthoDB" id="10405632at2759"/>
<feature type="region of interest" description="Disordered" evidence="1">
    <location>
        <begin position="93"/>
        <end position="117"/>
    </location>
</feature>
<sequence length="202" mass="23148">LSVMLHKTFHIFSHMAHHFAMRTIFNAKIGDAAYIQDELSSSLSSSVASKFKEFSKRKRISDSFSDLSEELERIGLRQMRKRIKLEKSFERTPKKKVQTKKHLPPVRKKDTSGNRGSFGLRQMRKRVKLEDTDEKSYKRSPKMKVISMKQSPLKGPAPIILRKKFGIYVASVWTSAGYVLVIREPSAVETTNSSSVSWLGEQ</sequence>
<gene>
    <name evidence="2" type="primary">CG18545-RA</name>
</gene>
<protein>
    <submittedName>
        <fullName evidence="2">IP07173p1</fullName>
    </submittedName>
</protein>
<reference evidence="2" key="1">
    <citation type="submission" date="2013-11" db="EMBL/GenBank/DDBJ databases">
        <authorList>
            <person name="Carlson J."/>
            <person name="Booth B."/>
            <person name="Frise E."/>
            <person name="Park S."/>
            <person name="Wan K."/>
            <person name="Yu C."/>
            <person name="Celniker S."/>
        </authorList>
    </citation>
    <scope>NUCLEOTIDE SEQUENCE</scope>
</reference>
<dbReference type="ExpressionAtlas" id="Q4V5G7">
    <property type="expression patterns" value="baseline and differential"/>
</dbReference>
<organism evidence="2">
    <name type="scientific">Drosophila melanogaster</name>
    <name type="common">Fruit fly</name>
    <dbReference type="NCBI Taxonomy" id="7227"/>
    <lineage>
        <taxon>Eukaryota</taxon>
        <taxon>Metazoa</taxon>
        <taxon>Ecdysozoa</taxon>
        <taxon>Arthropoda</taxon>
        <taxon>Hexapoda</taxon>
        <taxon>Insecta</taxon>
        <taxon>Pterygota</taxon>
        <taxon>Neoptera</taxon>
        <taxon>Endopterygota</taxon>
        <taxon>Diptera</taxon>
        <taxon>Brachycera</taxon>
        <taxon>Muscomorpha</taxon>
        <taxon>Ephydroidea</taxon>
        <taxon>Drosophilidae</taxon>
        <taxon>Drosophila</taxon>
        <taxon>Sophophora</taxon>
    </lineage>
</organism>